<reference evidence="1 2" key="1">
    <citation type="submission" date="2019-08" db="EMBL/GenBank/DDBJ databases">
        <title>Formosa sediminis sp. nov., isolated from marine sediment.</title>
        <authorList>
            <person name="Cao W.R."/>
        </authorList>
    </citation>
    <scope>NUCLEOTIDE SEQUENCE [LARGE SCALE GENOMIC DNA]</scope>
    <source>
        <strain evidence="1 2">1494</strain>
    </source>
</reference>
<dbReference type="OrthoDB" id="1398592at2"/>
<keyword evidence="2" id="KW-1185">Reference proteome</keyword>
<dbReference type="EMBL" id="VSFC01000052">
    <property type="protein sequence ID" value="TYA52964.1"/>
    <property type="molecule type" value="Genomic_DNA"/>
</dbReference>
<comment type="caution">
    <text evidence="1">The sequence shown here is derived from an EMBL/GenBank/DDBJ whole genome shotgun (WGS) entry which is preliminary data.</text>
</comment>
<dbReference type="AlphaFoldDB" id="A0A5D0G2G2"/>
<accession>A0A5D0G2G2</accession>
<gene>
    <name evidence="1" type="ORF">FVF61_09875</name>
</gene>
<dbReference type="Proteomes" id="UP000324550">
    <property type="component" value="Unassembled WGS sequence"/>
</dbReference>
<organism evidence="1 2">
    <name type="scientific">Formosa maritima</name>
    <dbReference type="NCBI Taxonomy" id="2592046"/>
    <lineage>
        <taxon>Bacteria</taxon>
        <taxon>Pseudomonadati</taxon>
        <taxon>Bacteroidota</taxon>
        <taxon>Flavobacteriia</taxon>
        <taxon>Flavobacteriales</taxon>
        <taxon>Flavobacteriaceae</taxon>
        <taxon>Formosa</taxon>
    </lineage>
</organism>
<evidence type="ECO:0000313" key="2">
    <source>
        <dbReference type="Proteomes" id="UP000324550"/>
    </source>
</evidence>
<proteinExistence type="predicted"/>
<name>A0A5D0G2G2_9FLAO</name>
<evidence type="ECO:0000313" key="1">
    <source>
        <dbReference type="EMBL" id="TYA52964.1"/>
    </source>
</evidence>
<protein>
    <submittedName>
        <fullName evidence="1">Uncharacterized protein</fullName>
    </submittedName>
</protein>
<sequence length="579" mass="65713">MVILFGVFSCQKEDDVHIESYNEDLSIKEYTFEELNNNNEFNTSFSKVIDGLKKNGFVHGRSDGNNNFEIDSTVIKEIQKGNTTSYTFFAILENQEPNSFNNVVIQVDSINSTKALLITYFPEAPMEYIEGHDSFSFQGTYTTEEIDFNLTSTQNRDMDNCTTVYYCTWGGTVHYAGENCTAGYIYSITSCSSGSGGGGSGGSGSGSPNDPDPVYTAPVIIPYKQHVIECLQLNQVENTNLTISNWIYNSDNFFQVRKMSTFLSNKNCSEKAQAFVIASIEAIINGDIDEFNEDFYTWGVTKDDTFVDSELDCIYEKLKGGNLGNNFFKDMLFEFDQLTPLKFSIGPTPNSDYAFTKGETTTIFGQTHASYEIISSANAESASNLDKMVTLSHELMHAFMFKSLEDWGIISFDNIGRPYLIETYDDMCQDDNLDEEININLLSMKDRWVFLICEILENSDDPNNNQEWTHSLFNSPVFAIETYREKLEQLLLNNHDWDGMPTSTKSTMILLFGDFNWKQKVAEYMSWSGLEDTPEFDTWLETQGSFIPVGSTYTSNRDFFDNGVIGYWIQNYNVQVNCN</sequence>